<evidence type="ECO:0000256" key="7">
    <source>
        <dbReference type="ARBA" id="ARBA00022842"/>
    </source>
</evidence>
<dbReference type="Proteomes" id="UP000000810">
    <property type="component" value="Chromosome"/>
</dbReference>
<dbReference type="SUPFAM" id="SSF56784">
    <property type="entry name" value="HAD-like"/>
    <property type="match status" value="1"/>
</dbReference>
<gene>
    <name evidence="9" type="ordered locus">PAB1207</name>
</gene>
<sequence length="210" mass="23866">MEGMKKLMAFDLEGTLTDMISWEMLHRKFGTCEKAKKHAELFFSGKISYEEWARLDASLWVGRRKEEVEETFKDVKLKPGAQELASWLKGNGFKIAIISGGLMCLAKKIANILNVDHVYANELVFKDGKVTGDVIVRVTFDNKGEILNELKRALRPKVTVAVGDWKNDVPMFKVADVSISLGHDHADYNARDLYEVKRILEELFQGTEKL</sequence>
<evidence type="ECO:0000313" key="11">
    <source>
        <dbReference type="Proteomes" id="UP000000810"/>
    </source>
</evidence>
<reference evidence="10 12" key="5">
    <citation type="journal article" date="2012" name="Curr. Microbiol.">
        <title>Re-annotation of two hyperthermophilic archaea Pyrococcus abyssi GE5 and Pyrococcus furiosus DSM 3638.</title>
        <authorList>
            <person name="Gao J."/>
            <person name="Wang J."/>
        </authorList>
    </citation>
    <scope>GENOME REANNOTATION</scope>
    <source>
        <strain evidence="10">GE5</strain>
        <strain evidence="12">GE5 / Orsay</strain>
    </source>
</reference>
<dbReference type="NCBIfam" id="TIGR01488">
    <property type="entry name" value="HAD-SF-IB"/>
    <property type="match status" value="1"/>
</dbReference>
<keyword evidence="8" id="KW-0718">Serine biosynthesis</keyword>
<dbReference type="InterPro" id="IPR023214">
    <property type="entry name" value="HAD_sf"/>
</dbReference>
<dbReference type="PATRIC" id="fig|272844.11.peg.1855"/>
<evidence type="ECO:0000256" key="5">
    <source>
        <dbReference type="ARBA" id="ARBA00022723"/>
    </source>
</evidence>
<dbReference type="PIR" id="D75025">
    <property type="entry name" value="D75025"/>
</dbReference>
<dbReference type="EC" id="3.1.3.3" evidence="3"/>
<keyword evidence="5" id="KW-0479">Metal-binding</keyword>
<dbReference type="STRING" id="272844.PAB1207"/>
<dbReference type="GO" id="GO:0000287">
    <property type="term" value="F:magnesium ion binding"/>
    <property type="evidence" value="ECO:0007669"/>
    <property type="project" value="TreeGrafter"/>
</dbReference>
<comment type="pathway">
    <text evidence="2">Amino-acid biosynthesis; L-serine biosynthesis; L-serine from 3-phospho-D-glycerate: step 3/3.</text>
</comment>
<dbReference type="PANTHER" id="PTHR43344:SF2">
    <property type="entry name" value="PHOSPHOSERINE PHOSPHATASE"/>
    <property type="match status" value="1"/>
</dbReference>
<keyword evidence="11" id="KW-1185">Reference proteome</keyword>
<dbReference type="AlphaFoldDB" id="Q9UXX1"/>
<organism evidence="9 11">
    <name type="scientific">Pyrococcus abyssi (strain GE5 / Orsay)</name>
    <dbReference type="NCBI Taxonomy" id="272844"/>
    <lineage>
        <taxon>Archaea</taxon>
        <taxon>Methanobacteriati</taxon>
        <taxon>Methanobacteriota</taxon>
        <taxon>Thermococci</taxon>
        <taxon>Thermococcales</taxon>
        <taxon>Thermococcaceae</taxon>
        <taxon>Pyrococcus</taxon>
    </lineage>
</organism>
<evidence type="ECO:0000256" key="8">
    <source>
        <dbReference type="ARBA" id="ARBA00023299"/>
    </source>
</evidence>
<reference evidence="9" key="1">
    <citation type="submission" date="1999-07" db="EMBL/GenBank/DDBJ databases">
        <authorList>
            <person name="Genoscope"/>
        </authorList>
    </citation>
    <scope>NUCLEOTIDE SEQUENCE</scope>
    <source>
        <strain evidence="9">Orsay</strain>
    </source>
</reference>
<dbReference type="GO" id="GO:0006564">
    <property type="term" value="P:L-serine biosynthetic process"/>
    <property type="evidence" value="ECO:0007669"/>
    <property type="project" value="UniProtKB-KW"/>
</dbReference>
<dbReference type="NCBIfam" id="TIGR01491">
    <property type="entry name" value="HAD-SF-IB-PSPlk"/>
    <property type="match status" value="1"/>
</dbReference>
<protein>
    <recommendedName>
        <fullName evidence="3">phosphoserine phosphatase</fullName>
        <ecNumber evidence="3">3.1.3.3</ecNumber>
    </recommendedName>
</protein>
<accession>Q9UXX1</accession>
<dbReference type="EMBL" id="HE613800">
    <property type="protein sequence ID" value="CCE71210.1"/>
    <property type="molecule type" value="Genomic_DNA"/>
</dbReference>
<dbReference type="InterPro" id="IPR006386">
    <property type="entry name" value="HAD-SF_hydro_IB_PSP-like_arc"/>
</dbReference>
<reference evidence="9 11" key="4">
    <citation type="journal article" date="2003" name="Mol. Microbiol.">
        <title>An integrated analysis of the genome of the hyperthermophilic archaeon Pyrococcus abyssi.</title>
        <authorList>
            <person name="Cohen G."/>
            <person name="Barbe V."/>
            <person name="Flament D."/>
            <person name="Galperin M."/>
            <person name="Heilig R."/>
            <person name="Ripp R."/>
            <person name="Lecompte O."/>
            <person name="Prieur D."/>
            <person name="Poch O."/>
            <person name="Quellerou J."/>
            <person name="Thierry J.C."/>
            <person name="Van der Oost J."/>
            <person name="Weissenbach J."/>
            <person name="Zivanovic Y."/>
            <person name="Forterre P."/>
        </authorList>
    </citation>
    <scope>NUCLEOTIDE SEQUENCE [LARGE SCALE GENOMIC DNA]</scope>
    <source>
        <strain evidence="11">GE5 / Orsay</strain>
        <strain evidence="9">Orsay</strain>
    </source>
</reference>
<evidence type="ECO:0000256" key="1">
    <source>
        <dbReference type="ARBA" id="ARBA00001946"/>
    </source>
</evidence>
<keyword evidence="6" id="KW-0378">Hydrolase</keyword>
<comment type="cofactor">
    <cofactor evidence="1">
        <name>Mg(2+)</name>
        <dbReference type="ChEBI" id="CHEBI:18420"/>
    </cofactor>
</comment>
<reference evidence="9" key="2">
    <citation type="journal article" date="2000" name="J. Mol. Biol.">
        <title>Archaeal homologs of eukaryotic methylation guide small nucleolar RNAs: lessons from the Pyrococcus genomes.</title>
        <authorList>
            <person name="Gaspin C."/>
            <person name="Cavaille J."/>
            <person name="Erauso G."/>
        </authorList>
    </citation>
    <scope>NUCLEOTIDE SEQUENCE</scope>
    <source>
        <strain evidence="9">Orsay</strain>
    </source>
</reference>
<evidence type="ECO:0000313" key="12">
    <source>
        <dbReference type="Proteomes" id="UP000009139"/>
    </source>
</evidence>
<dbReference type="EMBL" id="AJ248288">
    <property type="protein sequence ID" value="CAB50642.1"/>
    <property type="molecule type" value="Genomic_DNA"/>
</dbReference>
<dbReference type="InterPro" id="IPR036412">
    <property type="entry name" value="HAD-like_sf"/>
</dbReference>
<evidence type="ECO:0000256" key="4">
    <source>
        <dbReference type="ARBA" id="ARBA00022605"/>
    </source>
</evidence>
<keyword evidence="4" id="KW-0028">Amino-acid biosynthesis</keyword>
<dbReference type="GO" id="GO:0005737">
    <property type="term" value="C:cytoplasm"/>
    <property type="evidence" value="ECO:0007669"/>
    <property type="project" value="TreeGrafter"/>
</dbReference>
<evidence type="ECO:0000256" key="2">
    <source>
        <dbReference type="ARBA" id="ARBA00005135"/>
    </source>
</evidence>
<evidence type="ECO:0000313" key="9">
    <source>
        <dbReference type="EMBL" id="CAB50642.1"/>
    </source>
</evidence>
<reference evidence="9" key="3">
    <citation type="journal article" date="2001" name="Genome Res.">
        <title>Genome evolution at the genus level: comparison of three complete genomes of hyperthermophilic archaea.</title>
        <authorList>
            <person name="Lecompte O."/>
            <person name="Ripp R."/>
            <person name="Puzos-Barbe V."/>
            <person name="Duprat S."/>
            <person name="Heilig R."/>
            <person name="Dietrich J."/>
            <person name="Thierry J.C."/>
            <person name="Poch O."/>
        </authorList>
    </citation>
    <scope>NUCLEOTIDE SEQUENCE</scope>
    <source>
        <strain evidence="9">Orsay</strain>
    </source>
</reference>
<dbReference type="InterPro" id="IPR050582">
    <property type="entry name" value="HAD-like_SerB"/>
</dbReference>
<dbReference type="eggNOG" id="arCOG01158">
    <property type="taxonomic scope" value="Archaea"/>
</dbReference>
<dbReference type="Proteomes" id="UP000009139">
    <property type="component" value="Chromosome"/>
</dbReference>
<evidence type="ECO:0000256" key="6">
    <source>
        <dbReference type="ARBA" id="ARBA00022801"/>
    </source>
</evidence>
<dbReference type="HOGENOM" id="CLU_036368_4_5_2"/>
<dbReference type="GO" id="GO:0036424">
    <property type="term" value="F:L-phosphoserine phosphatase activity"/>
    <property type="evidence" value="ECO:0007669"/>
    <property type="project" value="TreeGrafter"/>
</dbReference>
<evidence type="ECO:0000256" key="3">
    <source>
        <dbReference type="ARBA" id="ARBA00012640"/>
    </source>
</evidence>
<dbReference type="Gene3D" id="3.40.50.1000">
    <property type="entry name" value="HAD superfamily/HAD-like"/>
    <property type="match status" value="1"/>
</dbReference>
<proteinExistence type="predicted"/>
<keyword evidence="7" id="KW-0460">Magnesium</keyword>
<dbReference type="KEGG" id="pab:PAB1207"/>
<name>Q9UXX1_PYRAB</name>
<evidence type="ECO:0000313" key="10">
    <source>
        <dbReference type="EMBL" id="CCE71210.1"/>
    </source>
</evidence>
<dbReference type="Pfam" id="PF00702">
    <property type="entry name" value="Hydrolase"/>
    <property type="match status" value="1"/>
</dbReference>
<dbReference type="PANTHER" id="PTHR43344">
    <property type="entry name" value="PHOSPHOSERINE PHOSPHATASE"/>
    <property type="match status" value="1"/>
</dbReference>